<proteinExistence type="predicted"/>
<evidence type="ECO:0000313" key="2">
    <source>
        <dbReference type="Proteomes" id="UP000594943"/>
    </source>
</evidence>
<dbReference type="RefSeq" id="WP_009916772.1">
    <property type="nucleotide sequence ID" value="NZ_CP013381.1"/>
</dbReference>
<accession>A0A7T2WXP9</accession>
<evidence type="ECO:0000313" key="1">
    <source>
        <dbReference type="EMBL" id="QPS41990.1"/>
    </source>
</evidence>
<accession>A0A7U4P7X2</accession>
<dbReference type="EMBL" id="CP065685">
    <property type="protein sequence ID" value="QPS41990.1"/>
    <property type="molecule type" value="Genomic_DNA"/>
</dbReference>
<geneLocation type="plasmid" evidence="1 2">
    <name>unnamed</name>
</geneLocation>
<organism evidence="1 2">
    <name type="scientific">Burkholderia humptydooensis</name>
    <dbReference type="NCBI Taxonomy" id="430531"/>
    <lineage>
        <taxon>Bacteria</taxon>
        <taxon>Pseudomonadati</taxon>
        <taxon>Pseudomonadota</taxon>
        <taxon>Betaproteobacteria</taxon>
        <taxon>Burkholderiales</taxon>
        <taxon>Burkholderiaceae</taxon>
        <taxon>Burkholderia</taxon>
        <taxon>pseudomallei group</taxon>
    </lineage>
</organism>
<keyword evidence="1" id="KW-0614">Plasmid</keyword>
<dbReference type="KEGG" id="bhg:I6G56_00225"/>
<protein>
    <submittedName>
        <fullName evidence="1">Uncharacterized protein</fullName>
    </submittedName>
</protein>
<sequence length="242" mass="26923">MAASEVAIAASHVATAAAQVPAVNGWTLVLTSAVVASLINGGVLWWLKRGDRRREDQANAKRRELAHRDAAYVLEAFAREANDYSAAIDDALPEYCRHDMTAFDRLDHVHLRFDLPPATVVSELSAARVDELRELREGVGQSAAWVAGQHHWTGKDDEYEFETQRAIHFGSVACRLADAMRAEVGVSPYSMTAQYLADFDAQFERLAERYAKRQGCLELIPELQPRMKDRFPGLLVVESEGL</sequence>
<dbReference type="Proteomes" id="UP000594943">
    <property type="component" value="Plasmid unnamed"/>
</dbReference>
<name>A0A7U4P7X2_9BURK</name>
<reference evidence="1 2" key="1">
    <citation type="submission" date="2020-12" db="EMBL/GenBank/DDBJ databases">
        <title>FDA dAtabase for Regulatory Grade micrObial Sequences (FDA-ARGOS): Supporting development and validation of Infectious Disease Dx tests.</title>
        <authorList>
            <person name="Nelson B."/>
            <person name="Plummer A."/>
            <person name="Tallon L."/>
            <person name="Sadzewicz L."/>
            <person name="Zhao X."/>
            <person name="Boylan J."/>
            <person name="Ott S."/>
            <person name="Bowen H."/>
            <person name="Vavikolanu K."/>
            <person name="Mehta A."/>
            <person name="Aluvathingal J."/>
            <person name="Nadendla S."/>
            <person name="Myers T."/>
            <person name="Yan Y."/>
            <person name="Sichtig H."/>
        </authorList>
    </citation>
    <scope>NUCLEOTIDE SEQUENCE [LARGE SCALE GENOMIC DNA]</scope>
    <source>
        <strain evidence="1 2">FDAARGOS_899</strain>
        <plasmid evidence="1 2">unnamed</plasmid>
    </source>
</reference>
<dbReference type="AlphaFoldDB" id="A0A7U4P7X2"/>
<gene>
    <name evidence="1" type="ORF">I6G56_00225</name>
</gene>